<keyword evidence="2" id="KW-0418">Kinase</keyword>
<dbReference type="SUPFAM" id="SSF56112">
    <property type="entry name" value="Protein kinase-like (PK-like)"/>
    <property type="match status" value="1"/>
</dbReference>
<proteinExistence type="predicted"/>
<evidence type="ECO:0000259" key="1">
    <source>
        <dbReference type="PROSITE" id="PS50011"/>
    </source>
</evidence>
<dbReference type="InterPro" id="IPR011009">
    <property type="entry name" value="Kinase-like_dom_sf"/>
</dbReference>
<keyword evidence="3" id="KW-1185">Reference proteome</keyword>
<gene>
    <name evidence="2" type="ORF">NEOLEDRAFT_886640</name>
</gene>
<dbReference type="GO" id="GO:0005524">
    <property type="term" value="F:ATP binding"/>
    <property type="evidence" value="ECO:0007669"/>
    <property type="project" value="InterPro"/>
</dbReference>
<dbReference type="Pfam" id="PF07714">
    <property type="entry name" value="PK_Tyr_Ser-Thr"/>
    <property type="match status" value="1"/>
</dbReference>
<reference evidence="2 3" key="1">
    <citation type="journal article" date="2016" name="Mol. Biol. Evol.">
        <title>Comparative Genomics of Early-Diverging Mushroom-Forming Fungi Provides Insights into the Origins of Lignocellulose Decay Capabilities.</title>
        <authorList>
            <person name="Nagy L.G."/>
            <person name="Riley R."/>
            <person name="Tritt A."/>
            <person name="Adam C."/>
            <person name="Daum C."/>
            <person name="Floudas D."/>
            <person name="Sun H."/>
            <person name="Yadav J.S."/>
            <person name="Pangilinan J."/>
            <person name="Larsson K.H."/>
            <person name="Matsuura K."/>
            <person name="Barry K."/>
            <person name="Labutti K."/>
            <person name="Kuo R."/>
            <person name="Ohm R.A."/>
            <person name="Bhattacharya S.S."/>
            <person name="Shirouzu T."/>
            <person name="Yoshinaga Y."/>
            <person name="Martin F.M."/>
            <person name="Grigoriev I.V."/>
            <person name="Hibbett D.S."/>
        </authorList>
    </citation>
    <scope>NUCLEOTIDE SEQUENCE [LARGE SCALE GENOMIC DNA]</scope>
    <source>
        <strain evidence="2 3">HHB14362 ss-1</strain>
    </source>
</reference>
<dbReference type="GO" id="GO:0004674">
    <property type="term" value="F:protein serine/threonine kinase activity"/>
    <property type="evidence" value="ECO:0007669"/>
    <property type="project" value="TreeGrafter"/>
</dbReference>
<dbReference type="EMBL" id="KV425624">
    <property type="protein sequence ID" value="KZT20218.1"/>
    <property type="molecule type" value="Genomic_DNA"/>
</dbReference>
<dbReference type="PROSITE" id="PS50011">
    <property type="entry name" value="PROTEIN_KINASE_DOM"/>
    <property type="match status" value="1"/>
</dbReference>
<sequence length="339" mass="38456">MSNPWPAMNPLISKDRVAKLDDYPFQFGDTSDLYKAMYTGHGLKEVIVTIKVLRGVSSIPKEQALVKSKVVDLLNEWAKIQEYPVHRNICTFYGYVEGWGFLPSPVVEYFKNGNAVRYIKDHPEADHMAILRDMARGLDWLHKRSIVHGNLKASNVLIRDDGVACLSDLQLSKITSTTHFTTAGIAGGARHIAPEIMNPPDGDDDEESDVAQYTFESDVYSWAMTALEIRTGQPPFPNIKLDSVVIAKVVKGIRPERPEVLQTDDTMWSLLTRCWDQVPANRPSIGNVLQALTLAQPRPSFLTYFSLTRKMLRGSIIAVFMYFQRVLVWFLPKRWRPCE</sequence>
<dbReference type="InterPro" id="IPR001245">
    <property type="entry name" value="Ser-Thr/Tyr_kinase_cat_dom"/>
</dbReference>
<keyword evidence="2" id="KW-0808">Transferase</keyword>
<dbReference type="STRING" id="1314782.A0A165NWT3"/>
<dbReference type="AlphaFoldDB" id="A0A165NWT3"/>
<dbReference type="PANTHER" id="PTHR44329">
    <property type="entry name" value="SERINE/THREONINE-PROTEIN KINASE TNNI3K-RELATED"/>
    <property type="match status" value="1"/>
</dbReference>
<dbReference type="InterPro" id="IPR000719">
    <property type="entry name" value="Prot_kinase_dom"/>
</dbReference>
<dbReference type="InterPro" id="IPR051681">
    <property type="entry name" value="Ser/Thr_Kinases-Pseudokinases"/>
</dbReference>
<feature type="domain" description="Protein kinase" evidence="1">
    <location>
        <begin position="19"/>
        <end position="301"/>
    </location>
</feature>
<dbReference type="OrthoDB" id="4062651at2759"/>
<dbReference type="Proteomes" id="UP000076761">
    <property type="component" value="Unassembled WGS sequence"/>
</dbReference>
<organism evidence="2 3">
    <name type="scientific">Neolentinus lepideus HHB14362 ss-1</name>
    <dbReference type="NCBI Taxonomy" id="1314782"/>
    <lineage>
        <taxon>Eukaryota</taxon>
        <taxon>Fungi</taxon>
        <taxon>Dikarya</taxon>
        <taxon>Basidiomycota</taxon>
        <taxon>Agaricomycotina</taxon>
        <taxon>Agaricomycetes</taxon>
        <taxon>Gloeophyllales</taxon>
        <taxon>Gloeophyllaceae</taxon>
        <taxon>Neolentinus</taxon>
    </lineage>
</organism>
<name>A0A165NWT3_9AGAM</name>
<dbReference type="Gene3D" id="1.10.510.10">
    <property type="entry name" value="Transferase(Phosphotransferase) domain 1"/>
    <property type="match status" value="1"/>
</dbReference>
<accession>A0A165NWT3</accession>
<evidence type="ECO:0000313" key="2">
    <source>
        <dbReference type="EMBL" id="KZT20218.1"/>
    </source>
</evidence>
<protein>
    <submittedName>
        <fullName evidence="2">Kinase-like protein</fullName>
    </submittedName>
</protein>
<evidence type="ECO:0000313" key="3">
    <source>
        <dbReference type="Proteomes" id="UP000076761"/>
    </source>
</evidence>
<dbReference type="InParanoid" id="A0A165NWT3"/>